<keyword evidence="2" id="KW-1185">Reference proteome</keyword>
<organism evidence="1 2">
    <name type="scientific">Archaeoglobus sulfaticallidus PM70-1</name>
    <dbReference type="NCBI Taxonomy" id="387631"/>
    <lineage>
        <taxon>Archaea</taxon>
        <taxon>Methanobacteriati</taxon>
        <taxon>Methanobacteriota</taxon>
        <taxon>Archaeoglobi</taxon>
        <taxon>Archaeoglobales</taxon>
        <taxon>Archaeoglobaceae</taxon>
        <taxon>Archaeoglobus</taxon>
    </lineage>
</organism>
<dbReference type="EMBL" id="CP005290">
    <property type="protein sequence ID" value="AGK61184.1"/>
    <property type="molecule type" value="Genomic_DNA"/>
</dbReference>
<sequence>MAEWLHILEIYVREEEKEEIKKKLEELGLEVAETGICVVRKVNAGGKASHVEAWDSGDNYCGW</sequence>
<dbReference type="GeneID" id="15392826"/>
<dbReference type="HOGENOM" id="CLU_2874884_0_0_2"/>
<name>N0BC37_9EURY</name>
<evidence type="ECO:0000313" key="2">
    <source>
        <dbReference type="Proteomes" id="UP000013307"/>
    </source>
</evidence>
<dbReference type="RefSeq" id="WP_015590782.1">
    <property type="nucleotide sequence ID" value="NC_021169.1"/>
</dbReference>
<dbReference type="AlphaFoldDB" id="N0BC37"/>
<reference evidence="1 2" key="1">
    <citation type="journal article" date="2013" name="Genome Announc.">
        <title>Complete Genome Sequence of the Thermophilic and Facultatively Chemolithoautotrophic Sulfate Reducer Archaeoglobus sulfaticallidus Strain PM70-1T.</title>
        <authorList>
            <person name="Stokke R."/>
            <person name="Hocking W.P."/>
            <person name="Steinsbu B.O."/>
            <person name="Steen I.H."/>
        </authorList>
    </citation>
    <scope>NUCLEOTIDE SEQUENCE [LARGE SCALE GENOMIC DNA]</scope>
    <source>
        <strain evidence="1">PM70-1</strain>
    </source>
</reference>
<dbReference type="Proteomes" id="UP000013307">
    <property type="component" value="Chromosome"/>
</dbReference>
<protein>
    <submittedName>
        <fullName evidence="1">Uncharacterized protein</fullName>
    </submittedName>
</protein>
<gene>
    <name evidence="1" type="ORF">Asulf_01185</name>
</gene>
<proteinExistence type="predicted"/>
<evidence type="ECO:0000313" key="1">
    <source>
        <dbReference type="EMBL" id="AGK61184.1"/>
    </source>
</evidence>
<accession>N0BC37</accession>
<dbReference type="KEGG" id="ast:Asulf_01185"/>